<dbReference type="AlphaFoldDB" id="A0A108D315"/>
<gene>
    <name evidence="1" type="ORF">WM16_30235</name>
</gene>
<organism evidence="1 2">
    <name type="scientific">Burkholderia ubonensis</name>
    <dbReference type="NCBI Taxonomy" id="101571"/>
    <lineage>
        <taxon>Bacteria</taxon>
        <taxon>Pseudomonadati</taxon>
        <taxon>Pseudomonadota</taxon>
        <taxon>Betaproteobacteria</taxon>
        <taxon>Burkholderiales</taxon>
        <taxon>Burkholderiaceae</taxon>
        <taxon>Burkholderia</taxon>
        <taxon>Burkholderia cepacia complex</taxon>
    </lineage>
</organism>
<sequence length="127" mass="13759">MTAAGSIGGSRGETTIARLSRITGLQRNSGEYRAGSKQQRGRCVAADCCMEPQIVIGCSPIGNSAIAPPRASIAFDRKARVRRNGAHGATHAFISSNRLSADTRRCRTRPVHLVQVQKYSPNIFDKY</sequence>
<dbReference type="EMBL" id="LPLU01000009">
    <property type="protein sequence ID" value="KWK85667.1"/>
    <property type="molecule type" value="Genomic_DNA"/>
</dbReference>
<dbReference type="Proteomes" id="UP000065504">
    <property type="component" value="Unassembled WGS sequence"/>
</dbReference>
<proteinExistence type="predicted"/>
<evidence type="ECO:0000313" key="2">
    <source>
        <dbReference type="Proteomes" id="UP000065504"/>
    </source>
</evidence>
<protein>
    <submittedName>
        <fullName evidence="1">Uncharacterized protein</fullName>
    </submittedName>
</protein>
<accession>A0A108D315</accession>
<dbReference type="RefSeq" id="WP_080434784.1">
    <property type="nucleotide sequence ID" value="NZ_LPLU01000009.1"/>
</dbReference>
<evidence type="ECO:0000313" key="1">
    <source>
        <dbReference type="EMBL" id="KWK85667.1"/>
    </source>
</evidence>
<name>A0A108D315_9BURK</name>
<comment type="caution">
    <text evidence="1">The sequence shown here is derived from an EMBL/GenBank/DDBJ whole genome shotgun (WGS) entry which is preliminary data.</text>
</comment>
<reference evidence="1 2" key="1">
    <citation type="submission" date="2015-11" db="EMBL/GenBank/DDBJ databases">
        <title>Expanding the genomic diversity of Burkholderia species for the development of highly accurate diagnostics.</title>
        <authorList>
            <person name="Sahl J."/>
            <person name="Keim P."/>
            <person name="Wagner D."/>
        </authorList>
    </citation>
    <scope>NUCLEOTIDE SEQUENCE [LARGE SCALE GENOMIC DNA]</scope>
    <source>
        <strain evidence="1 2">MSMB782WGS</strain>
    </source>
</reference>